<organism evidence="2 3">
    <name type="scientific">Bacillus thuringiensis subsp. tolworthi</name>
    <dbReference type="NCBI Taxonomy" id="1442"/>
    <lineage>
        <taxon>Bacteria</taxon>
        <taxon>Bacillati</taxon>
        <taxon>Bacillota</taxon>
        <taxon>Bacilli</taxon>
        <taxon>Bacillales</taxon>
        <taxon>Bacillaceae</taxon>
        <taxon>Bacillus</taxon>
        <taxon>Bacillus cereus group</taxon>
    </lineage>
</organism>
<gene>
    <name evidence="2" type="ORF">KNN_07107</name>
</gene>
<dbReference type="AlphaFoldDB" id="A0A9W4A1E0"/>
<keyword evidence="2" id="KW-0614">Plasmid</keyword>
<reference evidence="2 3" key="1">
    <citation type="submission" date="2015-05" db="EMBL/GenBank/DDBJ databases">
        <title>Whole genome sequence of Bacillus thuringiensis serovar tolworthi Pasteur Institute Standard strain.</title>
        <authorList>
            <person name="Kanda K."/>
            <person name="Nakashima K."/>
            <person name="Nagano Y."/>
        </authorList>
    </citation>
    <scope>NUCLEOTIDE SEQUENCE [LARGE SCALE GENOMIC DNA]</scope>
    <source>
        <strain evidence="2 3">Pasteur Institute Standard strain</strain>
        <plasmid evidence="3">pKK4 DNA</plasmid>
    </source>
</reference>
<evidence type="ECO:0000313" key="2">
    <source>
        <dbReference type="EMBL" id="BAR87840.1"/>
    </source>
</evidence>
<evidence type="ECO:0000256" key="1">
    <source>
        <dbReference type="SAM" id="MobiDB-lite"/>
    </source>
</evidence>
<accession>A0A9W4A1E0</accession>
<feature type="region of interest" description="Disordered" evidence="1">
    <location>
        <begin position="50"/>
        <end position="74"/>
    </location>
</feature>
<proteinExistence type="predicted"/>
<dbReference type="EMBL" id="AP014868">
    <property type="protein sequence ID" value="BAR87840.1"/>
    <property type="molecule type" value="Genomic_DNA"/>
</dbReference>
<sequence length="74" mass="8824">MEQKGRKSTELGKGFKMKKFNLAYKEVRVFEVTVEAGTVEEAIKKFNRMSHQDRERVNRNITVQEREQENESFK</sequence>
<evidence type="ECO:0000313" key="3">
    <source>
        <dbReference type="Proteomes" id="UP000055316"/>
    </source>
</evidence>
<dbReference type="Proteomes" id="UP000055316">
    <property type="component" value="Plasmid pKK4"/>
</dbReference>
<geneLocation type="plasmid" evidence="3">
    <name>pKK4 DNA</name>
</geneLocation>
<name>A0A9W4A1E0_BACTO</name>
<protein>
    <submittedName>
        <fullName evidence="2">Uncharacterized protein</fullName>
    </submittedName>
</protein>